<evidence type="ECO:0000256" key="1">
    <source>
        <dbReference type="SAM" id="MobiDB-lite"/>
    </source>
</evidence>
<accession>A0A5C6DT99</accession>
<reference evidence="2 3" key="1">
    <citation type="submission" date="2019-02" db="EMBL/GenBank/DDBJ databases">
        <title>Deep-cultivation of Planctomycetes and their phenomic and genomic characterization uncovers novel biology.</title>
        <authorList>
            <person name="Wiegand S."/>
            <person name="Jogler M."/>
            <person name="Boedeker C."/>
            <person name="Pinto D."/>
            <person name="Vollmers J."/>
            <person name="Rivas-Marin E."/>
            <person name="Kohn T."/>
            <person name="Peeters S.H."/>
            <person name="Heuer A."/>
            <person name="Rast P."/>
            <person name="Oberbeckmann S."/>
            <person name="Bunk B."/>
            <person name="Jeske O."/>
            <person name="Meyerdierks A."/>
            <person name="Storesund J.E."/>
            <person name="Kallscheuer N."/>
            <person name="Luecker S."/>
            <person name="Lage O.M."/>
            <person name="Pohl T."/>
            <person name="Merkel B.J."/>
            <person name="Hornburger P."/>
            <person name="Mueller R.-W."/>
            <person name="Bruemmer F."/>
            <person name="Labrenz M."/>
            <person name="Spormann A.M."/>
            <person name="Op Den Camp H."/>
            <person name="Overmann J."/>
            <person name="Amann R."/>
            <person name="Jetten M.S.M."/>
            <person name="Mascher T."/>
            <person name="Medema M.H."/>
            <person name="Devos D.P."/>
            <person name="Kaster A.-K."/>
            <person name="Ovreas L."/>
            <person name="Rohde M."/>
            <person name="Galperin M.Y."/>
            <person name="Jogler C."/>
        </authorList>
    </citation>
    <scope>NUCLEOTIDE SEQUENCE [LARGE SCALE GENOMIC DNA]</scope>
    <source>
        <strain evidence="2 3">Q31b</strain>
    </source>
</reference>
<feature type="region of interest" description="Disordered" evidence="1">
    <location>
        <begin position="78"/>
        <end position="118"/>
    </location>
</feature>
<comment type="caution">
    <text evidence="2">The sequence shown here is derived from an EMBL/GenBank/DDBJ whole genome shotgun (WGS) entry which is preliminary data.</text>
</comment>
<sequence length="118" mass="12894">MTALRFTDCIDSAELARGHQRVLGIRQEIAESLGRSALEAMDHGEYLTDDGVVDWSAEIKAAEAAKVSIALDASLPDATLRSQDDRHAETLVTNHTGRSPCPGSRRASSLGSQYRKWR</sequence>
<evidence type="ECO:0000313" key="2">
    <source>
        <dbReference type="EMBL" id="TWU39988.1"/>
    </source>
</evidence>
<name>A0A5C6DT99_9BACT</name>
<evidence type="ECO:0000313" key="3">
    <source>
        <dbReference type="Proteomes" id="UP000315471"/>
    </source>
</evidence>
<organism evidence="2 3">
    <name type="scientific">Novipirellula aureliae</name>
    <dbReference type="NCBI Taxonomy" id="2527966"/>
    <lineage>
        <taxon>Bacteria</taxon>
        <taxon>Pseudomonadati</taxon>
        <taxon>Planctomycetota</taxon>
        <taxon>Planctomycetia</taxon>
        <taxon>Pirellulales</taxon>
        <taxon>Pirellulaceae</taxon>
        <taxon>Novipirellula</taxon>
    </lineage>
</organism>
<protein>
    <submittedName>
        <fullName evidence="2">Uncharacterized protein</fullName>
    </submittedName>
</protein>
<proteinExistence type="predicted"/>
<dbReference type="Proteomes" id="UP000315471">
    <property type="component" value="Unassembled WGS sequence"/>
</dbReference>
<dbReference type="AlphaFoldDB" id="A0A5C6DT99"/>
<dbReference type="RefSeq" id="WP_197171623.1">
    <property type="nucleotide sequence ID" value="NZ_SJPY01000005.1"/>
</dbReference>
<dbReference type="EMBL" id="SJPY01000005">
    <property type="protein sequence ID" value="TWU39988.1"/>
    <property type="molecule type" value="Genomic_DNA"/>
</dbReference>
<gene>
    <name evidence="2" type="ORF">Q31b_33040</name>
</gene>
<keyword evidence="3" id="KW-1185">Reference proteome</keyword>